<proteinExistence type="predicted"/>
<organism evidence="2 3">
    <name type="scientific">Papaver nudicaule</name>
    <name type="common">Iceland poppy</name>
    <dbReference type="NCBI Taxonomy" id="74823"/>
    <lineage>
        <taxon>Eukaryota</taxon>
        <taxon>Viridiplantae</taxon>
        <taxon>Streptophyta</taxon>
        <taxon>Embryophyta</taxon>
        <taxon>Tracheophyta</taxon>
        <taxon>Spermatophyta</taxon>
        <taxon>Magnoliopsida</taxon>
        <taxon>Ranunculales</taxon>
        <taxon>Papaveraceae</taxon>
        <taxon>Papaveroideae</taxon>
        <taxon>Papaver</taxon>
    </lineage>
</organism>
<dbReference type="InterPro" id="IPR008395">
    <property type="entry name" value="Agenet-like_dom"/>
</dbReference>
<evidence type="ECO:0000313" key="2">
    <source>
        <dbReference type="EMBL" id="MCL7030732.1"/>
    </source>
</evidence>
<dbReference type="Proteomes" id="UP001177140">
    <property type="component" value="Unassembled WGS sequence"/>
</dbReference>
<feature type="domain" description="Agenet" evidence="1">
    <location>
        <begin position="6"/>
        <end position="76"/>
    </location>
</feature>
<dbReference type="EMBL" id="JAJJMA010104827">
    <property type="protein sequence ID" value="MCL7030732.1"/>
    <property type="molecule type" value="Genomic_DNA"/>
</dbReference>
<dbReference type="InterPro" id="IPR014002">
    <property type="entry name" value="Agenet_dom_plant"/>
</dbReference>
<dbReference type="CDD" id="cd20405">
    <property type="entry name" value="Tudor_Agenet_AtDUF_rpt1_3"/>
    <property type="match status" value="2"/>
</dbReference>
<protein>
    <recommendedName>
        <fullName evidence="1">Agenet domain-containing protein</fullName>
    </recommendedName>
</protein>
<evidence type="ECO:0000313" key="3">
    <source>
        <dbReference type="Proteomes" id="UP001177140"/>
    </source>
</evidence>
<name>A0AA41S5R7_PAPNU</name>
<keyword evidence="3" id="KW-1185">Reference proteome</keyword>
<reference evidence="2" key="1">
    <citation type="submission" date="2022-03" db="EMBL/GenBank/DDBJ databases">
        <title>A functionally conserved STORR gene fusion in Papaver species that diverged 16.8 million years ago.</title>
        <authorList>
            <person name="Catania T."/>
        </authorList>
    </citation>
    <scope>NUCLEOTIDE SEQUENCE</scope>
    <source>
        <strain evidence="2">S-191538</strain>
    </source>
</reference>
<feature type="domain" description="Agenet" evidence="1">
    <location>
        <begin position="158"/>
        <end position="222"/>
    </location>
</feature>
<dbReference type="PANTHER" id="PTHR31917:SF80">
    <property type="entry name" value="AGENET DOMAIN-CONTAINING PROTEIN-RELATED"/>
    <property type="match status" value="1"/>
</dbReference>
<dbReference type="PANTHER" id="PTHR31917">
    <property type="entry name" value="AGENET DOMAIN-CONTAINING PROTEIN-RELATED"/>
    <property type="match status" value="1"/>
</dbReference>
<feature type="domain" description="Agenet" evidence="1">
    <location>
        <begin position="80"/>
        <end position="137"/>
    </location>
</feature>
<accession>A0AA41S5R7</accession>
<feature type="domain" description="Agenet" evidence="1">
    <location>
        <begin position="227"/>
        <end position="285"/>
    </location>
</feature>
<dbReference type="AlphaFoldDB" id="A0AA41S5R7"/>
<gene>
    <name evidence="2" type="ORF">MKW94_015148</name>
</gene>
<evidence type="ECO:0000259" key="1">
    <source>
        <dbReference type="SMART" id="SM00743"/>
    </source>
</evidence>
<comment type="caution">
    <text evidence="2">The sequence shown here is derived from an EMBL/GenBank/DDBJ whole genome shotgun (WGS) entry which is preliminary data.</text>
</comment>
<sequence>MAEFRYKFEKGEAVEVMQDEEGFRGSLFEAKVLTARTKNNKVSIQYVHLVEDEETEKPLREYVEISNIRPSPRPNQDVGYRYKLGDLVDCFYEDAWWEGVIKKVKANGTKFDVYFNTSQEEIEFTAQDMRLHREWNSRDGSWNPPQRGVSQQQPHRQLQFVEVAGEGSEYAGSWFTAVIVKRINERQFLVHYQSLNTDSDDRIPLEEEANVERMRPLPPDGLSLMTRDYSKGQAVDVRYKDGWWCSGGVVLEVFSDLRIDVQFRLTGEVVQCYHSQLRLHRVWDSRNGSWIPPLTYLRRSPEPRTCNSLRVQCLL</sequence>
<dbReference type="Pfam" id="PF05641">
    <property type="entry name" value="Agenet"/>
    <property type="match status" value="2"/>
</dbReference>
<dbReference type="SMART" id="SM00743">
    <property type="entry name" value="Agenet"/>
    <property type="match status" value="4"/>
</dbReference>
<dbReference type="CDD" id="cd20406">
    <property type="entry name" value="Tudor_Agenet_AtDUF_rpt2_4"/>
    <property type="match status" value="1"/>
</dbReference>